<keyword evidence="3" id="KW-0808">Transferase</keyword>
<dbReference type="InterPro" id="IPR028098">
    <property type="entry name" value="Glyco_trans_4-like_N"/>
</dbReference>
<organism evidence="3">
    <name type="scientific">Lactococcus lactis</name>
    <dbReference type="NCBI Taxonomy" id="1358"/>
    <lineage>
        <taxon>Bacteria</taxon>
        <taxon>Bacillati</taxon>
        <taxon>Bacillota</taxon>
        <taxon>Bacilli</taxon>
        <taxon>Lactobacillales</taxon>
        <taxon>Streptococcaceae</taxon>
        <taxon>Lactococcus</taxon>
    </lineage>
</organism>
<accession>A0A3Q9TE24</accession>
<evidence type="ECO:0000313" key="3">
    <source>
        <dbReference type="EMBL" id="AZY91972.1"/>
    </source>
</evidence>
<evidence type="ECO:0000259" key="2">
    <source>
        <dbReference type="Pfam" id="PF13439"/>
    </source>
</evidence>
<protein>
    <submittedName>
        <fullName evidence="3">Glycosyltransferase</fullName>
    </submittedName>
</protein>
<dbReference type="SUPFAM" id="SSF53756">
    <property type="entry name" value="UDP-Glycosyltransferase/glycogen phosphorylase"/>
    <property type="match status" value="1"/>
</dbReference>
<sequence length="364" mass="41562">MKKISFIIYNLYPGGAERVVSVLANSFVKRGYQVSIIILDNQYIRSYPLLEGICIFQFKGKLPQKKVMRVPFQVLFTRKILKKVNPDIIISFMSEVNIISALSNILSNRKLIISERNDPSRDPENKTVRKVRDFVYSKFNISGYVFQTRDARDYFNEKIQRRSTIIFNPLQPNLPKKYIGQKRKVIVSIGRLASQKNQKLLLEAFSNLSEKFSEYSLEIFGNGELKNELIEKAEELKIQNKFHLKATTPDVLWRVHDASLFVLSSDYEGMSNAMIESIAIGIPTIATDCPVGGAREIIKHGVNGLLTPVGDLKNLTKLMEEVLSSSEISEKMSKNGTELKSLLSEDKIFEEWRNFLNVILGEIK</sequence>
<dbReference type="Gene3D" id="3.40.50.2000">
    <property type="entry name" value="Glycogen Phosphorylase B"/>
    <property type="match status" value="2"/>
</dbReference>
<name>A0A3Q9TE24_9LACT</name>
<feature type="domain" description="Glycosyl transferase family 1" evidence="1">
    <location>
        <begin position="178"/>
        <end position="338"/>
    </location>
</feature>
<dbReference type="EMBL" id="MH678636">
    <property type="protein sequence ID" value="AZY91972.1"/>
    <property type="molecule type" value="Genomic_DNA"/>
</dbReference>
<dbReference type="PANTHER" id="PTHR12526:SF630">
    <property type="entry name" value="GLYCOSYLTRANSFERASE"/>
    <property type="match status" value="1"/>
</dbReference>
<dbReference type="GO" id="GO:0016757">
    <property type="term" value="F:glycosyltransferase activity"/>
    <property type="evidence" value="ECO:0007669"/>
    <property type="project" value="InterPro"/>
</dbReference>
<dbReference type="InterPro" id="IPR001296">
    <property type="entry name" value="Glyco_trans_1"/>
</dbReference>
<dbReference type="Pfam" id="PF13439">
    <property type="entry name" value="Glyco_transf_4"/>
    <property type="match status" value="1"/>
</dbReference>
<dbReference type="AlphaFoldDB" id="A0A3Q9TE24"/>
<dbReference type="PANTHER" id="PTHR12526">
    <property type="entry name" value="GLYCOSYLTRANSFERASE"/>
    <property type="match status" value="1"/>
</dbReference>
<proteinExistence type="predicted"/>
<feature type="domain" description="Glycosyltransferase subfamily 4-like N-terminal" evidence="2">
    <location>
        <begin position="13"/>
        <end position="169"/>
    </location>
</feature>
<reference evidence="3" key="1">
    <citation type="journal article" date="2019" name="FEMS Microbiol. Lett.">
        <title>High-throughput screening for texturing Lactococcus strains.</title>
        <authorList>
            <person name="Poulsen V.K."/>
            <person name="Derkx P."/>
            <person name="Oregaard G."/>
        </authorList>
    </citation>
    <scope>NUCLEOTIDE SEQUENCE</scope>
    <source>
        <strain evidence="3">Llc6</strain>
    </source>
</reference>
<evidence type="ECO:0000259" key="1">
    <source>
        <dbReference type="Pfam" id="PF00534"/>
    </source>
</evidence>
<dbReference type="Pfam" id="PF00534">
    <property type="entry name" value="Glycos_transf_1"/>
    <property type="match status" value="1"/>
</dbReference>